<gene>
    <name evidence="2" type="ORF">V8G54_033123</name>
</gene>
<dbReference type="Proteomes" id="UP001374535">
    <property type="component" value="Chromosome 10"/>
</dbReference>
<dbReference type="EMBL" id="CP144691">
    <property type="protein sequence ID" value="WVY94035.1"/>
    <property type="molecule type" value="Genomic_DNA"/>
</dbReference>
<reference evidence="2 3" key="1">
    <citation type="journal article" date="2023" name="Life. Sci Alliance">
        <title>Evolutionary insights into 3D genome organization and epigenetic landscape of Vigna mungo.</title>
        <authorList>
            <person name="Junaid A."/>
            <person name="Singh B."/>
            <person name="Bhatia S."/>
        </authorList>
    </citation>
    <scope>NUCLEOTIDE SEQUENCE [LARGE SCALE GENOMIC DNA]</scope>
    <source>
        <strain evidence="2">Urdbean</strain>
    </source>
</reference>
<sequence length="229" mass="26124">MDLEVKKAQETKIPSNDDEKNPKATQEKTKSSSDAPTVKDITIDHPEVEETARWNNPQNNNSSDGKVEKGAGGTVQNRTESGRRTINNSGTFNGNANGSFFEGTANFTTNNMSCEWRRWQSRKMTNIEKHDLVVVDAPTTWMRYRVDVVGELRYWRQSSHDTAAVRAKEMMVYDEEASFYNCARLMTKVQRPWNFVENEGNGALAERLAFDGIWRRKWLCVMVAISMEG</sequence>
<feature type="region of interest" description="Disordered" evidence="1">
    <location>
        <begin position="1"/>
        <end position="92"/>
    </location>
</feature>
<keyword evidence="3" id="KW-1185">Reference proteome</keyword>
<organism evidence="2 3">
    <name type="scientific">Vigna mungo</name>
    <name type="common">Black gram</name>
    <name type="synonym">Phaseolus mungo</name>
    <dbReference type="NCBI Taxonomy" id="3915"/>
    <lineage>
        <taxon>Eukaryota</taxon>
        <taxon>Viridiplantae</taxon>
        <taxon>Streptophyta</taxon>
        <taxon>Embryophyta</taxon>
        <taxon>Tracheophyta</taxon>
        <taxon>Spermatophyta</taxon>
        <taxon>Magnoliopsida</taxon>
        <taxon>eudicotyledons</taxon>
        <taxon>Gunneridae</taxon>
        <taxon>Pentapetalae</taxon>
        <taxon>rosids</taxon>
        <taxon>fabids</taxon>
        <taxon>Fabales</taxon>
        <taxon>Fabaceae</taxon>
        <taxon>Papilionoideae</taxon>
        <taxon>50 kb inversion clade</taxon>
        <taxon>NPAAA clade</taxon>
        <taxon>indigoferoid/millettioid clade</taxon>
        <taxon>Phaseoleae</taxon>
        <taxon>Vigna</taxon>
    </lineage>
</organism>
<feature type="compositionally biased region" description="Polar residues" evidence="1">
    <location>
        <begin position="74"/>
        <end position="92"/>
    </location>
</feature>
<dbReference type="AlphaFoldDB" id="A0AAQ3MND9"/>
<feature type="compositionally biased region" description="Basic and acidic residues" evidence="1">
    <location>
        <begin position="1"/>
        <end position="31"/>
    </location>
</feature>
<name>A0AAQ3MND9_VIGMU</name>
<evidence type="ECO:0000313" key="3">
    <source>
        <dbReference type="Proteomes" id="UP001374535"/>
    </source>
</evidence>
<evidence type="ECO:0000256" key="1">
    <source>
        <dbReference type="SAM" id="MobiDB-lite"/>
    </source>
</evidence>
<protein>
    <submittedName>
        <fullName evidence="2">Uncharacterized protein</fullName>
    </submittedName>
</protein>
<feature type="compositionally biased region" description="Polar residues" evidence="1">
    <location>
        <begin position="53"/>
        <end position="64"/>
    </location>
</feature>
<proteinExistence type="predicted"/>
<evidence type="ECO:0000313" key="2">
    <source>
        <dbReference type="EMBL" id="WVY94035.1"/>
    </source>
</evidence>
<feature type="compositionally biased region" description="Basic and acidic residues" evidence="1">
    <location>
        <begin position="41"/>
        <end position="52"/>
    </location>
</feature>
<accession>A0AAQ3MND9</accession>